<proteinExistence type="predicted"/>
<organism evidence="3 4">
    <name type="scientific">Diploptera punctata</name>
    <name type="common">Pacific beetle cockroach</name>
    <dbReference type="NCBI Taxonomy" id="6984"/>
    <lineage>
        <taxon>Eukaryota</taxon>
        <taxon>Metazoa</taxon>
        <taxon>Ecdysozoa</taxon>
        <taxon>Arthropoda</taxon>
        <taxon>Hexapoda</taxon>
        <taxon>Insecta</taxon>
        <taxon>Pterygota</taxon>
        <taxon>Neoptera</taxon>
        <taxon>Polyneoptera</taxon>
        <taxon>Dictyoptera</taxon>
        <taxon>Blattodea</taxon>
        <taxon>Blaberoidea</taxon>
        <taxon>Blaberidae</taxon>
        <taxon>Diplopterinae</taxon>
        <taxon>Diploptera</taxon>
    </lineage>
</organism>
<feature type="signal peptide" evidence="2">
    <location>
        <begin position="1"/>
        <end position="17"/>
    </location>
</feature>
<dbReference type="AlphaFoldDB" id="A0AAD8ACZ1"/>
<evidence type="ECO:0008006" key="5">
    <source>
        <dbReference type="Google" id="ProtNLM"/>
    </source>
</evidence>
<comment type="caution">
    <text evidence="3">The sequence shown here is derived from an EMBL/GenBank/DDBJ whole genome shotgun (WGS) entry which is preliminary data.</text>
</comment>
<reference evidence="3" key="2">
    <citation type="submission" date="2023-05" db="EMBL/GenBank/DDBJ databases">
        <authorList>
            <person name="Fouks B."/>
        </authorList>
    </citation>
    <scope>NUCLEOTIDE SEQUENCE</scope>
    <source>
        <strain evidence="3">Stay&amp;Tobe</strain>
        <tissue evidence="3">Testes</tissue>
    </source>
</reference>
<evidence type="ECO:0000256" key="2">
    <source>
        <dbReference type="SAM" id="SignalP"/>
    </source>
</evidence>
<sequence>MQTRQVVWVFFLPLVACYPPHKQDSVDHLHYEHSKQPDVIVVVKDRPEDKHYYDSKVKDSEVYALPVEHRDQVYVGKGDVTVDHRDYGHHDDYNGHHLKVKQGHSLEYNVDHHEDHGHYLGKFKPEASVEYRYGDSSFGYDGGHIKSEEFSPYDFGDDDDDDDDDDYSFHGLSAFSLDDYRR</sequence>
<feature type="region of interest" description="Disordered" evidence="1">
    <location>
        <begin position="142"/>
        <end position="182"/>
    </location>
</feature>
<accession>A0AAD8ACZ1</accession>
<keyword evidence="2" id="KW-0732">Signal</keyword>
<gene>
    <name evidence="3" type="ORF">L9F63_013154</name>
</gene>
<evidence type="ECO:0000313" key="4">
    <source>
        <dbReference type="Proteomes" id="UP001233999"/>
    </source>
</evidence>
<evidence type="ECO:0000256" key="1">
    <source>
        <dbReference type="SAM" id="MobiDB-lite"/>
    </source>
</evidence>
<evidence type="ECO:0000313" key="3">
    <source>
        <dbReference type="EMBL" id="KAJ9595658.1"/>
    </source>
</evidence>
<dbReference type="Proteomes" id="UP001233999">
    <property type="component" value="Unassembled WGS sequence"/>
</dbReference>
<feature type="chain" id="PRO_5042011453" description="Cuticle protein" evidence="2">
    <location>
        <begin position="18"/>
        <end position="182"/>
    </location>
</feature>
<dbReference type="EMBL" id="JASPKZ010002321">
    <property type="protein sequence ID" value="KAJ9595658.1"/>
    <property type="molecule type" value="Genomic_DNA"/>
</dbReference>
<name>A0AAD8ACZ1_DIPPU</name>
<reference evidence="3" key="1">
    <citation type="journal article" date="2023" name="IScience">
        <title>Live-bearing cockroach genome reveals convergent evolutionary mechanisms linked to viviparity in insects and beyond.</title>
        <authorList>
            <person name="Fouks B."/>
            <person name="Harrison M.C."/>
            <person name="Mikhailova A.A."/>
            <person name="Marchal E."/>
            <person name="English S."/>
            <person name="Carruthers M."/>
            <person name="Jennings E.C."/>
            <person name="Chiamaka E.L."/>
            <person name="Frigard R.A."/>
            <person name="Pippel M."/>
            <person name="Attardo G.M."/>
            <person name="Benoit J.B."/>
            <person name="Bornberg-Bauer E."/>
            <person name="Tobe S.S."/>
        </authorList>
    </citation>
    <scope>NUCLEOTIDE SEQUENCE</scope>
    <source>
        <strain evidence="3">Stay&amp;Tobe</strain>
    </source>
</reference>
<protein>
    <recommendedName>
        <fullName evidence="5">Cuticle protein</fullName>
    </recommendedName>
</protein>
<keyword evidence="4" id="KW-1185">Reference proteome</keyword>
<feature type="compositionally biased region" description="Acidic residues" evidence="1">
    <location>
        <begin position="155"/>
        <end position="166"/>
    </location>
</feature>